<feature type="domain" description="G protein gamma" evidence="6">
    <location>
        <begin position="55"/>
        <end position="121"/>
    </location>
</feature>
<comment type="caution">
    <text evidence="7">The sequence shown here is derived from an EMBL/GenBank/DDBJ whole genome shotgun (WGS) entry which is preliminary data.</text>
</comment>
<dbReference type="SUPFAM" id="SSF48670">
    <property type="entry name" value="Transducin (heterotrimeric G protein), gamma chain"/>
    <property type="match status" value="1"/>
</dbReference>
<keyword evidence="3 5" id="KW-0472">Membrane</keyword>
<dbReference type="InterPro" id="IPR036284">
    <property type="entry name" value="GGL_sf"/>
</dbReference>
<evidence type="ECO:0000256" key="4">
    <source>
        <dbReference type="ARBA" id="ARBA00023224"/>
    </source>
</evidence>
<evidence type="ECO:0000256" key="1">
    <source>
        <dbReference type="ARBA" id="ARBA00007431"/>
    </source>
</evidence>
<gene>
    <name evidence="7" type="ORF">HHUSO_G8985</name>
</gene>
<protein>
    <recommendedName>
        <fullName evidence="5">Guanine nucleotide-binding protein subunit gamma</fullName>
    </recommendedName>
</protein>
<comment type="subcellular location">
    <subcellularLocation>
        <location evidence="5">Cell membrane</location>
        <topology evidence="5">Lipid-anchor</topology>
        <orientation evidence="5">Cytoplasmic side</orientation>
    </subcellularLocation>
</comment>
<evidence type="ECO:0000313" key="8">
    <source>
        <dbReference type="Proteomes" id="UP001369086"/>
    </source>
</evidence>
<proteinExistence type="inferred from homology"/>
<comment type="subunit">
    <text evidence="5">G proteins are composed of 3 units; alpha, beta and gamma.</text>
</comment>
<comment type="similarity">
    <text evidence="1 5">Belongs to the G protein gamma family.</text>
</comment>
<evidence type="ECO:0000256" key="3">
    <source>
        <dbReference type="ARBA" id="ARBA00023136"/>
    </source>
</evidence>
<dbReference type="InterPro" id="IPR015898">
    <property type="entry name" value="G-protein_gamma-like_dom"/>
</dbReference>
<sequence length="121" mass="13483">MYIPSTLKPRIPTSRLFRVVVKALACGVRGCWFTASLRPVIQAKPNQRVKTMSNNMAKIAEARKAVEQLKLEVNIDRMKVSKAAADLLAFCEAHAKEDPLVTAVPSSENPFREKKLFCAIL</sequence>
<keyword evidence="2 5" id="KW-1003">Cell membrane</keyword>
<dbReference type="PRINTS" id="PR00321">
    <property type="entry name" value="GPROTEING"/>
</dbReference>
<dbReference type="PROSITE" id="PS50058">
    <property type="entry name" value="G_PROTEIN_GAMMA"/>
    <property type="match status" value="1"/>
</dbReference>
<keyword evidence="5" id="KW-0449">Lipoprotein</keyword>
<dbReference type="PANTHER" id="PTHR13809">
    <property type="entry name" value="GUANINE NUCLEOTIDE-BINDING PROTEIN GAMMA SUBUNIT"/>
    <property type="match status" value="1"/>
</dbReference>
<dbReference type="EMBL" id="JAHFZB010000007">
    <property type="protein sequence ID" value="KAK6487726.1"/>
    <property type="molecule type" value="Genomic_DNA"/>
</dbReference>
<dbReference type="Pfam" id="PF00631">
    <property type="entry name" value="G-gamma"/>
    <property type="match status" value="1"/>
</dbReference>
<organism evidence="7 8">
    <name type="scientific">Huso huso</name>
    <name type="common">Beluga</name>
    <name type="synonym">Acipenser huso</name>
    <dbReference type="NCBI Taxonomy" id="61971"/>
    <lineage>
        <taxon>Eukaryota</taxon>
        <taxon>Metazoa</taxon>
        <taxon>Chordata</taxon>
        <taxon>Craniata</taxon>
        <taxon>Vertebrata</taxon>
        <taxon>Euteleostomi</taxon>
        <taxon>Actinopterygii</taxon>
        <taxon>Chondrostei</taxon>
        <taxon>Acipenseriformes</taxon>
        <taxon>Acipenseridae</taxon>
        <taxon>Huso</taxon>
    </lineage>
</organism>
<comment type="function">
    <text evidence="5">Guanine nucleotide-binding proteins (G proteins) are involved as a modulator or transducer in various transmembrane signaling systems. The beta and gamma chains are required for the GTPase activity, for replacement of GDP by GTP, and for G protein-effector interaction.</text>
</comment>
<dbReference type="Proteomes" id="UP001369086">
    <property type="component" value="Unassembled WGS sequence"/>
</dbReference>
<evidence type="ECO:0000313" key="7">
    <source>
        <dbReference type="EMBL" id="KAK6487726.1"/>
    </source>
</evidence>
<keyword evidence="8" id="KW-1185">Reference proteome</keyword>
<accession>A0ABR0ZT49</accession>
<keyword evidence="4 5" id="KW-0807">Transducer</keyword>
<dbReference type="InterPro" id="IPR001770">
    <property type="entry name" value="G-protein_gamma"/>
</dbReference>
<evidence type="ECO:0000256" key="5">
    <source>
        <dbReference type="RuleBase" id="RU004973"/>
    </source>
</evidence>
<name>A0ABR0ZT49_HUSHU</name>
<dbReference type="SMART" id="SM00224">
    <property type="entry name" value="GGL"/>
    <property type="match status" value="1"/>
</dbReference>
<dbReference type="CDD" id="cd00068">
    <property type="entry name" value="GGL"/>
    <property type="match status" value="1"/>
</dbReference>
<dbReference type="SMART" id="SM01224">
    <property type="entry name" value="G_gamma"/>
    <property type="match status" value="1"/>
</dbReference>
<evidence type="ECO:0000259" key="6">
    <source>
        <dbReference type="PROSITE" id="PS50058"/>
    </source>
</evidence>
<reference evidence="7 8" key="1">
    <citation type="submission" date="2021-05" db="EMBL/GenBank/DDBJ databases">
        <authorList>
            <person name="Zahm M."/>
            <person name="Klopp C."/>
            <person name="Cabau C."/>
            <person name="Kuhl H."/>
            <person name="Suciu R."/>
            <person name="Ciorpac M."/>
            <person name="Holostenco D."/>
            <person name="Gessner J."/>
            <person name="Wuertz S."/>
            <person name="Hohne C."/>
            <person name="Stock M."/>
            <person name="Gislard M."/>
            <person name="Lluch J."/>
            <person name="Milhes M."/>
            <person name="Lampietro C."/>
            <person name="Lopez Roques C."/>
            <person name="Donnadieu C."/>
            <person name="Du K."/>
            <person name="Schartl M."/>
            <person name="Guiguen Y."/>
        </authorList>
    </citation>
    <scope>NUCLEOTIDE SEQUENCE [LARGE SCALE GENOMIC DNA]</scope>
    <source>
        <strain evidence="7">Hh-F2</strain>
        <tissue evidence="7">Blood</tissue>
    </source>
</reference>
<evidence type="ECO:0000256" key="2">
    <source>
        <dbReference type="ARBA" id="ARBA00022475"/>
    </source>
</evidence>
<dbReference type="Gene3D" id="4.10.260.10">
    <property type="entry name" value="Transducin (heterotrimeric G protein), gamma chain"/>
    <property type="match status" value="1"/>
</dbReference>